<evidence type="ECO:0000256" key="1">
    <source>
        <dbReference type="ARBA" id="ARBA00002397"/>
    </source>
</evidence>
<comment type="function">
    <text evidence="1">Required for the efficient initiation of filament assembly.</text>
</comment>
<comment type="similarity">
    <text evidence="2">Belongs to the FlgN family.</text>
</comment>
<dbReference type="Proteomes" id="UP000364291">
    <property type="component" value="Unassembled WGS sequence"/>
</dbReference>
<evidence type="ECO:0000256" key="3">
    <source>
        <dbReference type="ARBA" id="ARBA00022795"/>
    </source>
</evidence>
<dbReference type="STRING" id="93218.XM39_08400"/>
<dbReference type="SUPFAM" id="SSF140566">
    <property type="entry name" value="FlgN-like"/>
    <property type="match status" value="1"/>
</dbReference>
<gene>
    <name evidence="5" type="ORF">EJE83_17120</name>
    <name evidence="6" type="ORF">PAP18089_00176</name>
</gene>
<keyword evidence="6" id="KW-0282">Flagellum</keyword>
<dbReference type="EMBL" id="RWHX01000033">
    <property type="protein sequence ID" value="RSK78379.1"/>
    <property type="molecule type" value="Genomic_DNA"/>
</dbReference>
<dbReference type="AlphaFoldDB" id="A0A0B5F4A4"/>
<organism evidence="6 8">
    <name type="scientific">Pandoraea apista</name>
    <dbReference type="NCBI Taxonomy" id="93218"/>
    <lineage>
        <taxon>Bacteria</taxon>
        <taxon>Pseudomonadati</taxon>
        <taxon>Pseudomonadota</taxon>
        <taxon>Betaproteobacteria</taxon>
        <taxon>Burkholderiales</taxon>
        <taxon>Burkholderiaceae</taxon>
        <taxon>Pandoraea</taxon>
    </lineage>
</organism>
<dbReference type="Pfam" id="PF05130">
    <property type="entry name" value="FlgN"/>
    <property type="match status" value="1"/>
</dbReference>
<name>A0A0B5F4A4_9BURK</name>
<feature type="compositionally biased region" description="Polar residues" evidence="4">
    <location>
        <begin position="142"/>
        <end position="152"/>
    </location>
</feature>
<dbReference type="OrthoDB" id="8641527at2"/>
<reference evidence="5 7" key="1">
    <citation type="submission" date="2018-12" db="EMBL/GenBank/DDBJ databases">
        <title>Whole genome sequence of a Pandoraea apista isolate from a patient with cystic fibrosis.</title>
        <authorList>
            <person name="Kenna D.T."/>
            <person name="Turton J.F."/>
        </authorList>
    </citation>
    <scope>NUCLEOTIDE SEQUENCE [LARGE SCALE GENOMIC DNA]</scope>
    <source>
        <strain evidence="5 7">Pa13324</strain>
    </source>
</reference>
<dbReference type="InterPro" id="IPR007809">
    <property type="entry name" value="FlgN-like"/>
</dbReference>
<dbReference type="InterPro" id="IPR036679">
    <property type="entry name" value="FlgN-like_sf"/>
</dbReference>
<evidence type="ECO:0000256" key="4">
    <source>
        <dbReference type="SAM" id="MobiDB-lite"/>
    </source>
</evidence>
<keyword evidence="3" id="KW-1005">Bacterial flagellum biogenesis</keyword>
<dbReference type="Gene3D" id="1.20.58.300">
    <property type="entry name" value="FlgN-like"/>
    <property type="match status" value="1"/>
</dbReference>
<feature type="region of interest" description="Disordered" evidence="4">
    <location>
        <begin position="130"/>
        <end position="152"/>
    </location>
</feature>
<keyword evidence="6" id="KW-0966">Cell projection</keyword>
<evidence type="ECO:0000313" key="6">
    <source>
        <dbReference type="EMBL" id="VVG69223.1"/>
    </source>
</evidence>
<dbReference type="EMBL" id="CABPSX010000001">
    <property type="protein sequence ID" value="VVG69223.1"/>
    <property type="molecule type" value="Genomic_DNA"/>
</dbReference>
<dbReference type="KEGG" id="papi:SG18_08385"/>
<keyword evidence="7" id="KW-1185">Reference proteome</keyword>
<dbReference type="RefSeq" id="WP_042113598.1">
    <property type="nucleotide sequence ID" value="NZ_CABPSX010000001.1"/>
</dbReference>
<dbReference type="GeneID" id="47012278"/>
<reference evidence="6 8" key="2">
    <citation type="submission" date="2019-08" db="EMBL/GenBank/DDBJ databases">
        <authorList>
            <person name="Peeters C."/>
        </authorList>
    </citation>
    <scope>NUCLEOTIDE SEQUENCE [LARGE SCALE GENOMIC DNA]</scope>
    <source>
        <strain evidence="6 8">LMG 18089</strain>
    </source>
</reference>
<dbReference type="Proteomes" id="UP000270216">
    <property type="component" value="Unassembled WGS sequence"/>
</dbReference>
<evidence type="ECO:0000256" key="2">
    <source>
        <dbReference type="ARBA" id="ARBA00007703"/>
    </source>
</evidence>
<keyword evidence="6" id="KW-0969">Cilium</keyword>
<evidence type="ECO:0000313" key="5">
    <source>
        <dbReference type="EMBL" id="RSK78379.1"/>
    </source>
</evidence>
<accession>A0A0B5F4A4</accession>
<evidence type="ECO:0000313" key="8">
    <source>
        <dbReference type="Proteomes" id="UP000364291"/>
    </source>
</evidence>
<proteinExistence type="inferred from homology"/>
<dbReference type="GO" id="GO:0044780">
    <property type="term" value="P:bacterial-type flagellum assembly"/>
    <property type="evidence" value="ECO:0007669"/>
    <property type="project" value="InterPro"/>
</dbReference>
<protein>
    <submittedName>
        <fullName evidence="6">Flagellar protein FlgN</fullName>
    </submittedName>
</protein>
<evidence type="ECO:0000313" key="7">
    <source>
        <dbReference type="Proteomes" id="UP000270216"/>
    </source>
</evidence>
<sequence>MTTDALLNALSAETTAIGAFSALLGEEQQALVSGTLDALPELTERKTRAVAELATLGRERDAQLEALGYSPDEAGAAAAAAADARIESAWQALLAAALDAKRANDTNGVLIHTRLTYTQQALNVLYGPEKNAPLYGPDGRTTPRSSGGSVTA</sequence>